<protein>
    <submittedName>
        <fullName evidence="1">10797_t:CDS:1</fullName>
    </submittedName>
</protein>
<comment type="caution">
    <text evidence="1">The sequence shown here is derived from an EMBL/GenBank/DDBJ whole genome shotgun (WGS) entry which is preliminary data.</text>
</comment>
<evidence type="ECO:0000313" key="1">
    <source>
        <dbReference type="EMBL" id="CAG8763837.1"/>
    </source>
</evidence>
<keyword evidence="2" id="KW-1185">Reference proteome</keyword>
<name>A0ACA9QRM5_9GLOM</name>
<gene>
    <name evidence="1" type="ORF">ACOLOM_LOCUS13338</name>
</gene>
<accession>A0ACA9QRM5</accession>
<proteinExistence type="predicted"/>
<evidence type="ECO:0000313" key="2">
    <source>
        <dbReference type="Proteomes" id="UP000789525"/>
    </source>
</evidence>
<reference evidence="1" key="1">
    <citation type="submission" date="2021-06" db="EMBL/GenBank/DDBJ databases">
        <authorList>
            <person name="Kallberg Y."/>
            <person name="Tangrot J."/>
            <person name="Rosling A."/>
        </authorList>
    </citation>
    <scope>NUCLEOTIDE SEQUENCE</scope>
    <source>
        <strain evidence="1">CL356</strain>
    </source>
</reference>
<dbReference type="EMBL" id="CAJVPT010060523">
    <property type="protein sequence ID" value="CAG8763837.1"/>
    <property type="molecule type" value="Genomic_DNA"/>
</dbReference>
<feature type="non-terminal residue" evidence="1">
    <location>
        <position position="1"/>
    </location>
</feature>
<sequence>FEGEISPEDLFNMFFGGGGFGPGFGNGGVQFGGSPFGGPIFTTTFGPAERPVGIKGAILQLLPIIVFLLLAFSNTIFDLVFSAFTTPDPSYSWYKSPQYSHPRTTGGNLGVEYFVNPKQFASHPMYASGSYASQHKEGEIPGSFNDPPSSRSPSLRRFEKNIEERWVNWKYSECVRERELIDRKVDSLRGVFGIGADKEAIKKLRNTKLAN</sequence>
<dbReference type="Proteomes" id="UP000789525">
    <property type="component" value="Unassembled WGS sequence"/>
</dbReference>
<feature type="non-terminal residue" evidence="1">
    <location>
        <position position="211"/>
    </location>
</feature>
<organism evidence="1 2">
    <name type="scientific">Acaulospora colombiana</name>
    <dbReference type="NCBI Taxonomy" id="27376"/>
    <lineage>
        <taxon>Eukaryota</taxon>
        <taxon>Fungi</taxon>
        <taxon>Fungi incertae sedis</taxon>
        <taxon>Mucoromycota</taxon>
        <taxon>Glomeromycotina</taxon>
        <taxon>Glomeromycetes</taxon>
        <taxon>Diversisporales</taxon>
        <taxon>Acaulosporaceae</taxon>
        <taxon>Acaulospora</taxon>
    </lineage>
</organism>